<evidence type="ECO:0000313" key="1">
    <source>
        <dbReference type="EMBL" id="AGY56514.1"/>
    </source>
</evidence>
<dbReference type="STRING" id="1183438.GKIL_0267"/>
<keyword evidence="2" id="KW-1185">Reference proteome</keyword>
<reference evidence="1 2" key="1">
    <citation type="journal article" date="2013" name="PLoS ONE">
        <title>Cultivation and Complete Genome Sequencing of Gloeobacter kilaueensis sp. nov., from a Lava Cave in Kilauea Caldera, Hawai'i.</title>
        <authorList>
            <person name="Saw J.H."/>
            <person name="Schatz M."/>
            <person name="Brown M.V."/>
            <person name="Kunkel D.D."/>
            <person name="Foster J.S."/>
            <person name="Shick H."/>
            <person name="Christensen S."/>
            <person name="Hou S."/>
            <person name="Wan X."/>
            <person name="Donachie S.P."/>
        </authorList>
    </citation>
    <scope>NUCLEOTIDE SEQUENCE [LARGE SCALE GENOMIC DNA]</scope>
    <source>
        <strain evidence="2">JS</strain>
    </source>
</reference>
<proteinExistence type="predicted"/>
<dbReference type="Proteomes" id="UP000017396">
    <property type="component" value="Chromosome"/>
</dbReference>
<name>U5QFW0_GLOK1</name>
<sequence length="132" mass="15149">MSGKRSKRGKVQRFDCPHCDSRLWRLGSEKHRLFYTQLTDMVQSTGMHRKQAAALMSRGDYVDSTAWIEEFFCGEHGKMWMLVRQDGAGCLRASLPSEQDWQRTTGTVHPHLPNPSVSEFTYRMSRGVGLAR</sequence>
<dbReference type="RefSeq" id="WP_023171524.1">
    <property type="nucleotide sequence ID" value="NC_022600.1"/>
</dbReference>
<gene>
    <name evidence="1" type="ORF">GKIL_0267</name>
</gene>
<dbReference type="PATRIC" id="fig|1183438.3.peg.271"/>
<evidence type="ECO:0000313" key="2">
    <source>
        <dbReference type="Proteomes" id="UP000017396"/>
    </source>
</evidence>
<dbReference type="OrthoDB" id="423480at2"/>
<protein>
    <submittedName>
        <fullName evidence="1">Uncharacterized protein</fullName>
    </submittedName>
</protein>
<organism evidence="1 2">
    <name type="scientific">Gloeobacter kilaueensis (strain ATCC BAA-2537 / CCAP 1431/1 / ULC 316 / JS1)</name>
    <dbReference type="NCBI Taxonomy" id="1183438"/>
    <lineage>
        <taxon>Bacteria</taxon>
        <taxon>Bacillati</taxon>
        <taxon>Cyanobacteriota</taxon>
        <taxon>Cyanophyceae</taxon>
        <taxon>Gloeobacterales</taxon>
        <taxon>Gloeobacteraceae</taxon>
        <taxon>Gloeobacter</taxon>
    </lineage>
</organism>
<dbReference type="EMBL" id="CP003587">
    <property type="protein sequence ID" value="AGY56514.1"/>
    <property type="molecule type" value="Genomic_DNA"/>
</dbReference>
<dbReference type="AlphaFoldDB" id="U5QFW0"/>
<dbReference type="HOGENOM" id="CLU_129231_1_0_3"/>
<accession>U5QFW0</accession>
<dbReference type="eggNOG" id="ENOG5032UU3">
    <property type="taxonomic scope" value="Bacteria"/>
</dbReference>
<dbReference type="KEGG" id="glj:GKIL_0267"/>